<evidence type="ECO:0000256" key="4">
    <source>
        <dbReference type="ARBA" id="ARBA00023125"/>
    </source>
</evidence>
<dbReference type="AlphaFoldDB" id="A0A6A2YA02"/>
<name>A0A6A2YA02_HIBSY</name>
<dbReference type="Pfam" id="PF06217">
    <property type="entry name" value="GAGA_bind"/>
    <property type="match status" value="1"/>
</dbReference>
<dbReference type="SMART" id="SM01226">
    <property type="entry name" value="GAGA_bind"/>
    <property type="match status" value="1"/>
</dbReference>
<evidence type="ECO:0000256" key="2">
    <source>
        <dbReference type="ARBA" id="ARBA00007911"/>
    </source>
</evidence>
<keyword evidence="10" id="KW-1185">Reference proteome</keyword>
<evidence type="ECO:0000256" key="6">
    <source>
        <dbReference type="ARBA" id="ARBA00023242"/>
    </source>
</evidence>
<comment type="function">
    <text evidence="7">Transcriptional regulator that specifically binds to GA-rich elements (GAGA-repeats) present in regulatory sequences of genes involved in developmental processes.</text>
</comment>
<dbReference type="GO" id="GO:0005634">
    <property type="term" value="C:nucleus"/>
    <property type="evidence" value="ECO:0007669"/>
    <property type="project" value="UniProtKB-SubCell"/>
</dbReference>
<dbReference type="GO" id="GO:0043565">
    <property type="term" value="F:sequence-specific DNA binding"/>
    <property type="evidence" value="ECO:0007669"/>
    <property type="project" value="TreeGrafter"/>
</dbReference>
<organism evidence="9 10">
    <name type="scientific">Hibiscus syriacus</name>
    <name type="common">Rose of Sharon</name>
    <dbReference type="NCBI Taxonomy" id="106335"/>
    <lineage>
        <taxon>Eukaryota</taxon>
        <taxon>Viridiplantae</taxon>
        <taxon>Streptophyta</taxon>
        <taxon>Embryophyta</taxon>
        <taxon>Tracheophyta</taxon>
        <taxon>Spermatophyta</taxon>
        <taxon>Magnoliopsida</taxon>
        <taxon>eudicotyledons</taxon>
        <taxon>Gunneridae</taxon>
        <taxon>Pentapetalae</taxon>
        <taxon>rosids</taxon>
        <taxon>malvids</taxon>
        <taxon>Malvales</taxon>
        <taxon>Malvaceae</taxon>
        <taxon>Malvoideae</taxon>
        <taxon>Hibiscus</taxon>
    </lineage>
</organism>
<keyword evidence="4 7" id="KW-0238">DNA-binding</keyword>
<feature type="region of interest" description="Disordered" evidence="8">
    <location>
        <begin position="118"/>
        <end position="167"/>
    </location>
</feature>
<gene>
    <name evidence="9" type="ORF">F3Y22_tig00112428pilonHSYRG00044</name>
</gene>
<accession>A0A6A2YA02</accession>
<keyword evidence="3 7" id="KW-0805">Transcription regulation</keyword>
<evidence type="ECO:0000313" key="9">
    <source>
        <dbReference type="EMBL" id="KAE8667264.1"/>
    </source>
</evidence>
<dbReference type="EMBL" id="VEPZ02001578">
    <property type="protein sequence ID" value="KAE8667264.1"/>
    <property type="molecule type" value="Genomic_DNA"/>
</dbReference>
<evidence type="ECO:0000256" key="8">
    <source>
        <dbReference type="SAM" id="MobiDB-lite"/>
    </source>
</evidence>
<evidence type="ECO:0000256" key="1">
    <source>
        <dbReference type="ARBA" id="ARBA00004123"/>
    </source>
</evidence>
<feature type="compositionally biased region" description="Basic and acidic residues" evidence="8">
    <location>
        <begin position="118"/>
        <end position="130"/>
    </location>
</feature>
<evidence type="ECO:0000313" key="10">
    <source>
        <dbReference type="Proteomes" id="UP000436088"/>
    </source>
</evidence>
<evidence type="ECO:0000256" key="7">
    <source>
        <dbReference type="RuleBase" id="RU367160"/>
    </source>
</evidence>
<dbReference type="GO" id="GO:0009723">
    <property type="term" value="P:response to ethylene"/>
    <property type="evidence" value="ECO:0007669"/>
    <property type="project" value="TreeGrafter"/>
</dbReference>
<dbReference type="PANTHER" id="PTHR31421">
    <property type="entry name" value="PROTEIN BASIC PENTACYSTEINE3"/>
    <property type="match status" value="1"/>
</dbReference>
<dbReference type="Proteomes" id="UP000436088">
    <property type="component" value="Unassembled WGS sequence"/>
</dbReference>
<feature type="compositionally biased region" description="Basic residues" evidence="8">
    <location>
        <begin position="149"/>
        <end position="158"/>
    </location>
</feature>
<evidence type="ECO:0000256" key="5">
    <source>
        <dbReference type="ARBA" id="ARBA00023163"/>
    </source>
</evidence>
<proteinExistence type="inferred from homology"/>
<evidence type="ECO:0000256" key="3">
    <source>
        <dbReference type="ARBA" id="ARBA00023015"/>
    </source>
</evidence>
<dbReference type="InterPro" id="IPR010409">
    <property type="entry name" value="GAGA-bd_tscrpt_act"/>
</dbReference>
<comment type="subcellular location">
    <subcellularLocation>
        <location evidence="1 7">Nucleus</location>
    </subcellularLocation>
</comment>
<keyword evidence="6 7" id="KW-0539">Nucleus</keyword>
<reference evidence="9" key="1">
    <citation type="submission" date="2019-09" db="EMBL/GenBank/DDBJ databases">
        <title>Draft genome information of white flower Hibiscus syriacus.</title>
        <authorList>
            <person name="Kim Y.-M."/>
        </authorList>
    </citation>
    <scope>NUCLEOTIDE SEQUENCE [LARGE SCALE GENOMIC DNA]</scope>
    <source>
        <strain evidence="9">YM2019G1</strain>
    </source>
</reference>
<comment type="caution">
    <text evidence="9">The sequence shown here is derived from an EMBL/GenBank/DDBJ whole genome shotgun (WGS) entry which is preliminary data.</text>
</comment>
<keyword evidence="5 7" id="KW-0804">Transcription</keyword>
<dbReference type="GO" id="GO:0003700">
    <property type="term" value="F:DNA-binding transcription factor activity"/>
    <property type="evidence" value="ECO:0007669"/>
    <property type="project" value="UniProtKB-UniRule"/>
</dbReference>
<sequence>MDENALNMRNWGYYEPSFKGHLGLQLMPSMADRDTKSFIPMRDPNFLATPNVAFHPRDCVVSEASIPMNYVRDSWISQREKFLNIMPAVSPSFGIVPETPAAHSLSVLLPPLDSSRKDERVAGRVEEPPASKESVQLKKRQGEAAPKTPKTKKPRKRKDNTDSSVQLVKPAKKSMDIKINGYDIDISGFRPRVPEPLSNVIDGDVAVGNPLVAPQMYPCILCR</sequence>
<protein>
    <recommendedName>
        <fullName evidence="7">GAGA-binding transcriptional activator</fullName>
    </recommendedName>
</protein>
<comment type="similarity">
    <text evidence="2 7">Belongs to the BBR/BPC family.</text>
</comment>
<dbReference type="PANTHER" id="PTHR31421:SF0">
    <property type="entry name" value="PROTEIN BASIC PENTACYSTEINE1-RELATED"/>
    <property type="match status" value="1"/>
</dbReference>